<feature type="domain" description="ABC transmembrane type-1" evidence="11">
    <location>
        <begin position="294"/>
        <end position="482"/>
    </location>
</feature>
<keyword evidence="8 9" id="KW-0472">Membrane</keyword>
<dbReference type="Pfam" id="PF00497">
    <property type="entry name" value="SBP_bac_3"/>
    <property type="match status" value="1"/>
</dbReference>
<evidence type="ECO:0000256" key="5">
    <source>
        <dbReference type="ARBA" id="ARBA00022692"/>
    </source>
</evidence>
<keyword evidence="5 9" id="KW-0812">Transmembrane</keyword>
<dbReference type="InterPro" id="IPR000515">
    <property type="entry name" value="MetI-like"/>
</dbReference>
<dbReference type="InterPro" id="IPR043429">
    <property type="entry name" value="ArtM/GltK/GlnP/TcyL/YhdX-like"/>
</dbReference>
<feature type="transmembrane region" description="Helical" evidence="9">
    <location>
        <begin position="461"/>
        <end position="485"/>
    </location>
</feature>
<comment type="caution">
    <text evidence="12">The sequence shown here is derived from an EMBL/GenBank/DDBJ whole genome shotgun (WGS) entry which is preliminary data.</text>
</comment>
<evidence type="ECO:0000259" key="11">
    <source>
        <dbReference type="PROSITE" id="PS50928"/>
    </source>
</evidence>
<dbReference type="FunFam" id="1.10.3720.10:FF:000033">
    <property type="entry name" value="Polar amino acid ABC transporter permease"/>
    <property type="match status" value="1"/>
</dbReference>
<keyword evidence="13" id="KW-1185">Reference proteome</keyword>
<dbReference type="STRING" id="331679.IV81_GL000293"/>
<comment type="similarity">
    <text evidence="2">Belongs to the binding-protein-dependent transport system permease family. HisMQ subfamily.</text>
</comment>
<reference evidence="12 13" key="1">
    <citation type="journal article" date="2015" name="Genome Announc.">
        <title>Expanding the biotechnology potential of lactobacilli through comparative genomics of 213 strains and associated genera.</title>
        <authorList>
            <person name="Sun Z."/>
            <person name="Harris H.M."/>
            <person name="McCann A."/>
            <person name="Guo C."/>
            <person name="Argimon S."/>
            <person name="Zhang W."/>
            <person name="Yang X."/>
            <person name="Jeffery I.B."/>
            <person name="Cooney J.C."/>
            <person name="Kagawa T.F."/>
            <person name="Liu W."/>
            <person name="Song Y."/>
            <person name="Salvetti E."/>
            <person name="Wrobel A."/>
            <person name="Rasinkangas P."/>
            <person name="Parkhill J."/>
            <person name="Rea M.C."/>
            <person name="O'Sullivan O."/>
            <person name="Ritari J."/>
            <person name="Douillard F.P."/>
            <person name="Paul Ross R."/>
            <person name="Yang R."/>
            <person name="Briner A.E."/>
            <person name="Felis G.E."/>
            <person name="de Vos W.M."/>
            <person name="Barrangou R."/>
            <person name="Klaenhammer T.R."/>
            <person name="Caufield P.W."/>
            <person name="Cui Y."/>
            <person name="Zhang H."/>
            <person name="O'Toole P.W."/>
        </authorList>
    </citation>
    <scope>NUCLEOTIDE SEQUENCE [LARGE SCALE GENOMIC DNA]</scope>
    <source>
        <strain evidence="12 13">DSM 18001</strain>
    </source>
</reference>
<dbReference type="GO" id="GO:0006865">
    <property type="term" value="P:amino acid transport"/>
    <property type="evidence" value="ECO:0007669"/>
    <property type="project" value="UniProtKB-KW"/>
</dbReference>
<feature type="signal peptide" evidence="10">
    <location>
        <begin position="1"/>
        <end position="26"/>
    </location>
</feature>
<dbReference type="PATRIC" id="fig|331679.3.peg.298"/>
<keyword evidence="10" id="KW-0732">Signal</keyword>
<dbReference type="SUPFAM" id="SSF53850">
    <property type="entry name" value="Periplasmic binding protein-like II"/>
    <property type="match status" value="1"/>
</dbReference>
<dbReference type="SUPFAM" id="SSF161098">
    <property type="entry name" value="MetI-like"/>
    <property type="match status" value="1"/>
</dbReference>
<dbReference type="Gene3D" id="1.10.3720.10">
    <property type="entry name" value="MetI-like"/>
    <property type="match status" value="1"/>
</dbReference>
<evidence type="ECO:0000313" key="12">
    <source>
        <dbReference type="EMBL" id="KRN93716.1"/>
    </source>
</evidence>
<feature type="transmembrane region" description="Helical" evidence="9">
    <location>
        <begin position="295"/>
        <end position="318"/>
    </location>
</feature>
<dbReference type="InterPro" id="IPR010065">
    <property type="entry name" value="AA_ABC_transptr_permease_3TM"/>
</dbReference>
<comment type="subcellular location">
    <subcellularLocation>
        <location evidence="1 9">Cell membrane</location>
        <topology evidence="1 9">Multi-pass membrane protein</topology>
    </subcellularLocation>
</comment>
<evidence type="ECO:0000256" key="7">
    <source>
        <dbReference type="ARBA" id="ARBA00022989"/>
    </source>
</evidence>
<evidence type="ECO:0000256" key="6">
    <source>
        <dbReference type="ARBA" id="ARBA00022970"/>
    </source>
</evidence>
<evidence type="ECO:0000256" key="10">
    <source>
        <dbReference type="SAM" id="SignalP"/>
    </source>
</evidence>
<evidence type="ECO:0000256" key="2">
    <source>
        <dbReference type="ARBA" id="ARBA00010072"/>
    </source>
</evidence>
<dbReference type="PROSITE" id="PS50928">
    <property type="entry name" value="ABC_TM1"/>
    <property type="match status" value="1"/>
</dbReference>
<dbReference type="NCBIfam" id="TIGR01726">
    <property type="entry name" value="HEQRo_perm_3TM"/>
    <property type="match status" value="1"/>
</dbReference>
<keyword evidence="3 9" id="KW-0813">Transport</keyword>
<dbReference type="Proteomes" id="UP000051859">
    <property type="component" value="Unassembled WGS sequence"/>
</dbReference>
<dbReference type="SMART" id="SM00062">
    <property type="entry name" value="PBPb"/>
    <property type="match status" value="1"/>
</dbReference>
<keyword evidence="6" id="KW-0029">Amino-acid transport</keyword>
<dbReference type="PANTHER" id="PTHR30614:SF20">
    <property type="entry name" value="GLUTAMINE TRANSPORT SYSTEM PERMEASE PROTEIN GLNP"/>
    <property type="match status" value="1"/>
</dbReference>
<evidence type="ECO:0000256" key="1">
    <source>
        <dbReference type="ARBA" id="ARBA00004651"/>
    </source>
</evidence>
<dbReference type="GO" id="GO:0043190">
    <property type="term" value="C:ATP-binding cassette (ABC) transporter complex"/>
    <property type="evidence" value="ECO:0007669"/>
    <property type="project" value="InterPro"/>
</dbReference>
<evidence type="ECO:0000256" key="4">
    <source>
        <dbReference type="ARBA" id="ARBA00022475"/>
    </source>
</evidence>
<keyword evidence="7 9" id="KW-1133">Transmembrane helix</keyword>
<dbReference type="CDD" id="cd06261">
    <property type="entry name" value="TM_PBP2"/>
    <property type="match status" value="1"/>
</dbReference>
<feature type="transmembrane region" description="Helical" evidence="9">
    <location>
        <begin position="339"/>
        <end position="357"/>
    </location>
</feature>
<dbReference type="Gene3D" id="3.40.190.10">
    <property type="entry name" value="Periplasmic binding protein-like II"/>
    <property type="match status" value="2"/>
</dbReference>
<dbReference type="InterPro" id="IPR035906">
    <property type="entry name" value="MetI-like_sf"/>
</dbReference>
<dbReference type="Pfam" id="PF00528">
    <property type="entry name" value="BPD_transp_1"/>
    <property type="match status" value="1"/>
</dbReference>
<accession>A0A0R2L575</accession>
<sequence length="492" mass="54257">MIVMKQLKKWIIVLAIFFMSFSGAFATIFADDGKAKTQNDEYLTKIKKRSYLIVGMSADYAPLEFHATVKGQDTIVGADVRVAQKIANDMGVKLQIKELGFDALIGAMNTGKVDMVISGMSETPEREKQVLFSEPYMYEEQAMVIRKADEKKYKGIMDFNGKTIGAQKQTMQETVAKQQLPGAKVRSLEKATDIVGQVINKKIDGAVLAGIIADSYAYQDKSLKVIYPKFVTEKSPTAVAMPLKAQSLKTQVNKSINTIKKQGLFKKYLTSSYKIQSQNSSFWAKYGNFFITGTLWTLAFAAIAVFFGSIIGTFMALMKISKNWILKIIANVYIEFIRGTPLLVQAFMIFFGTQIIGLNLSPFMAGAVAMAINSGAYVAEIIRSGINSVPLGQKEAAASLGFSYSQSMRFVIMPQALKSIWPALGNEFVTVIKESSVLSVIGATELMFQASIVQGASFKPFLPVFIAAMIYFVLTFGISRILALIETHSFKH</sequence>
<feature type="transmembrane region" description="Helical" evidence="9">
    <location>
        <begin position="363"/>
        <end position="382"/>
    </location>
</feature>
<dbReference type="InterPro" id="IPR001638">
    <property type="entry name" value="Solute-binding_3/MltF_N"/>
</dbReference>
<evidence type="ECO:0000256" key="3">
    <source>
        <dbReference type="ARBA" id="ARBA00022448"/>
    </source>
</evidence>
<organism evidence="12 13">
    <name type="scientific">Pediococcus stilesii</name>
    <dbReference type="NCBI Taxonomy" id="331679"/>
    <lineage>
        <taxon>Bacteria</taxon>
        <taxon>Bacillati</taxon>
        <taxon>Bacillota</taxon>
        <taxon>Bacilli</taxon>
        <taxon>Lactobacillales</taxon>
        <taxon>Lactobacillaceae</taxon>
        <taxon>Pediococcus</taxon>
    </lineage>
</organism>
<proteinExistence type="inferred from homology"/>
<gene>
    <name evidence="12" type="ORF">IV81_GL000293</name>
</gene>
<dbReference type="GO" id="GO:0022857">
    <property type="term" value="F:transmembrane transporter activity"/>
    <property type="evidence" value="ECO:0007669"/>
    <property type="project" value="InterPro"/>
</dbReference>
<dbReference type="AlphaFoldDB" id="A0A0R2L575"/>
<evidence type="ECO:0000256" key="8">
    <source>
        <dbReference type="ARBA" id="ARBA00023136"/>
    </source>
</evidence>
<evidence type="ECO:0000256" key="9">
    <source>
        <dbReference type="RuleBase" id="RU363032"/>
    </source>
</evidence>
<dbReference type="PANTHER" id="PTHR30614">
    <property type="entry name" value="MEMBRANE COMPONENT OF AMINO ACID ABC TRANSPORTER"/>
    <property type="match status" value="1"/>
</dbReference>
<evidence type="ECO:0000313" key="13">
    <source>
        <dbReference type="Proteomes" id="UP000051859"/>
    </source>
</evidence>
<keyword evidence="4" id="KW-1003">Cell membrane</keyword>
<protein>
    <submittedName>
        <fullName evidence="12">Amino acid ABC superfamily ATP binding cassette transporter, membrane protein</fullName>
    </submittedName>
</protein>
<feature type="chain" id="PRO_5006419784" evidence="10">
    <location>
        <begin position="27"/>
        <end position="492"/>
    </location>
</feature>
<name>A0A0R2L575_9LACO</name>
<dbReference type="EMBL" id="JQBX01000011">
    <property type="protein sequence ID" value="KRN93716.1"/>
    <property type="molecule type" value="Genomic_DNA"/>
</dbReference>